<gene>
    <name evidence="2" type="ORF">M422DRAFT_32500</name>
</gene>
<organism evidence="2 3">
    <name type="scientific">Sphaerobolus stellatus (strain SS14)</name>
    <dbReference type="NCBI Taxonomy" id="990650"/>
    <lineage>
        <taxon>Eukaryota</taxon>
        <taxon>Fungi</taxon>
        <taxon>Dikarya</taxon>
        <taxon>Basidiomycota</taxon>
        <taxon>Agaricomycotina</taxon>
        <taxon>Agaricomycetes</taxon>
        <taxon>Phallomycetidae</taxon>
        <taxon>Geastrales</taxon>
        <taxon>Sphaerobolaceae</taxon>
        <taxon>Sphaerobolus</taxon>
    </lineage>
</organism>
<evidence type="ECO:0000313" key="2">
    <source>
        <dbReference type="EMBL" id="KIJ39895.1"/>
    </source>
</evidence>
<accession>A0A0C9VP69</accession>
<protein>
    <submittedName>
        <fullName evidence="2">Unplaced genomic scaffold SPHSTscaffold_73, whole genome shotgun sequence</fullName>
    </submittedName>
</protein>
<dbReference type="EMBL" id="KN837148">
    <property type="protein sequence ID" value="KIJ39895.1"/>
    <property type="molecule type" value="Genomic_DNA"/>
</dbReference>
<keyword evidence="1" id="KW-0472">Membrane</keyword>
<dbReference type="HOGENOM" id="CLU_2544074_0_0_1"/>
<name>A0A0C9VP69_SPHS4</name>
<keyword evidence="1" id="KW-1133">Transmembrane helix</keyword>
<evidence type="ECO:0000313" key="3">
    <source>
        <dbReference type="Proteomes" id="UP000054279"/>
    </source>
</evidence>
<reference evidence="2 3" key="1">
    <citation type="submission" date="2014-06" db="EMBL/GenBank/DDBJ databases">
        <title>Evolutionary Origins and Diversification of the Mycorrhizal Mutualists.</title>
        <authorList>
            <consortium name="DOE Joint Genome Institute"/>
            <consortium name="Mycorrhizal Genomics Consortium"/>
            <person name="Kohler A."/>
            <person name="Kuo A."/>
            <person name="Nagy L.G."/>
            <person name="Floudas D."/>
            <person name="Copeland A."/>
            <person name="Barry K.W."/>
            <person name="Cichocki N."/>
            <person name="Veneault-Fourrey C."/>
            <person name="LaButti K."/>
            <person name="Lindquist E.A."/>
            <person name="Lipzen A."/>
            <person name="Lundell T."/>
            <person name="Morin E."/>
            <person name="Murat C."/>
            <person name="Riley R."/>
            <person name="Ohm R."/>
            <person name="Sun H."/>
            <person name="Tunlid A."/>
            <person name="Henrissat B."/>
            <person name="Grigoriev I.V."/>
            <person name="Hibbett D.S."/>
            <person name="Martin F."/>
        </authorList>
    </citation>
    <scope>NUCLEOTIDE SEQUENCE [LARGE SCALE GENOMIC DNA]</scope>
    <source>
        <strain evidence="2 3">SS14</strain>
    </source>
</reference>
<evidence type="ECO:0000256" key="1">
    <source>
        <dbReference type="SAM" id="Phobius"/>
    </source>
</evidence>
<feature type="transmembrane region" description="Helical" evidence="1">
    <location>
        <begin position="48"/>
        <end position="67"/>
    </location>
</feature>
<dbReference type="Proteomes" id="UP000054279">
    <property type="component" value="Unassembled WGS sequence"/>
</dbReference>
<keyword evidence="3" id="KW-1185">Reference proteome</keyword>
<sequence>MASGISWNTTIPVTPKSPDFEAAPLFVLHVPLHTTSVRVASQRSSRRILFLSISFAYSLSSASYASISRSLPFGVRSSLSLIL</sequence>
<proteinExistence type="predicted"/>
<keyword evidence="1" id="KW-0812">Transmembrane</keyword>
<dbReference type="AlphaFoldDB" id="A0A0C9VP69"/>